<protein>
    <submittedName>
        <fullName evidence="2">Uncharacterized protein</fullName>
    </submittedName>
</protein>
<dbReference type="Proteomes" id="UP000249739">
    <property type="component" value="Unassembled WGS sequence"/>
</dbReference>
<feature type="signal peptide" evidence="1">
    <location>
        <begin position="1"/>
        <end position="37"/>
    </location>
</feature>
<evidence type="ECO:0000313" key="3">
    <source>
        <dbReference type="Proteomes" id="UP000249739"/>
    </source>
</evidence>
<dbReference type="AlphaFoldDB" id="A0A2W5HGA0"/>
<name>A0A2W5HGA0_9BACT</name>
<proteinExistence type="predicted"/>
<feature type="chain" id="PRO_5015914921" evidence="1">
    <location>
        <begin position="38"/>
        <end position="629"/>
    </location>
</feature>
<organism evidence="2 3">
    <name type="scientific">Micavibrio aeruginosavorus</name>
    <dbReference type="NCBI Taxonomy" id="349221"/>
    <lineage>
        <taxon>Bacteria</taxon>
        <taxon>Pseudomonadati</taxon>
        <taxon>Bdellovibrionota</taxon>
        <taxon>Bdellovibrionia</taxon>
        <taxon>Bdellovibrionales</taxon>
        <taxon>Pseudobdellovibrionaceae</taxon>
        <taxon>Micavibrio</taxon>
    </lineage>
</organism>
<reference evidence="2 3" key="1">
    <citation type="submission" date="2017-08" db="EMBL/GenBank/DDBJ databases">
        <title>Infants hospitalized years apart are colonized by the same room-sourced microbial strains.</title>
        <authorList>
            <person name="Brooks B."/>
            <person name="Olm M.R."/>
            <person name="Firek B.A."/>
            <person name="Baker R."/>
            <person name="Thomas B.C."/>
            <person name="Morowitz M.J."/>
            <person name="Banfield J.F."/>
        </authorList>
    </citation>
    <scope>NUCLEOTIDE SEQUENCE [LARGE SCALE GENOMIC DNA]</scope>
    <source>
        <strain evidence="2">S2_006_000_R2_64</strain>
    </source>
</reference>
<gene>
    <name evidence="2" type="ORF">DI586_09315</name>
</gene>
<sequence>MFYKENICKNIISVCMGKASLALALGFLIFNPSSAYAWCVQGGGTVCNDGCTPYWSQARGPTTSEIDNSRAVCDAGHGGLDRTAACPYEYNECTSAPAPSTCTLGVEESINDYDGWVGEFGSPGPNNPCQASNYIGSGSGVYENGFASCPTSVGKGNSSPANPGTDSGKAISGTDKGCISRVWYNGSTMANSSRCVVFGYRCSGGGGPAAVNGLCSSTANQCTYGSYVDETDTTTAIQWRCNGQNGGTNSGICSAPRAIPGVCGYASGGTYTTAPAASDSLCTTGSPSSVSGDGTTSSPWRWSCAGQNGGSNAACAANLCLPPVDGLCNNASNNSCARGSLANSRDTSTEFLWECVGENGGATDQCSRTKPAPPVDGACNNTVENGCSAGSLNNTADSATHFLWQCLGTNGGNSASCNMERPAAVNGACSASVNGCNAGDFADVADDAVNYRWQCNGRNGGTNQPCSAAIPPVGPPPTSLPMTGTESGNYANTGGYWYINNVNGYRRSNWNASGQNPDVLMSAGCDGSILHEETQTYKLSTSEFYNKYQGGDEGRSYGMDLMDRYNGYCVGANIVAPDNENFQVHYRVYSGRYNASGRRSELNNEFATCLRTSSASQYNCILGVFGVRP</sequence>
<comment type="caution">
    <text evidence="2">The sequence shown here is derived from an EMBL/GenBank/DDBJ whole genome shotgun (WGS) entry which is preliminary data.</text>
</comment>
<dbReference type="EMBL" id="QFOT01000121">
    <property type="protein sequence ID" value="PZP54632.1"/>
    <property type="molecule type" value="Genomic_DNA"/>
</dbReference>
<keyword evidence="1" id="KW-0732">Signal</keyword>
<evidence type="ECO:0000256" key="1">
    <source>
        <dbReference type="SAM" id="SignalP"/>
    </source>
</evidence>
<accession>A0A2W5HGA0</accession>
<evidence type="ECO:0000313" key="2">
    <source>
        <dbReference type="EMBL" id="PZP54632.1"/>
    </source>
</evidence>